<proteinExistence type="predicted"/>
<dbReference type="Pfam" id="PF20061">
    <property type="entry name" value="DUF6460"/>
    <property type="match status" value="1"/>
</dbReference>
<dbReference type="RefSeq" id="WP_042088354.1">
    <property type="nucleotide sequence ID" value="NZ_BKCN01000001.1"/>
</dbReference>
<dbReference type="EMBL" id="BKCN01000001">
    <property type="protein sequence ID" value="GER02345.1"/>
    <property type="molecule type" value="Genomic_DNA"/>
</dbReference>
<sequence>MKSITMKQVLGLVLASLLVGLFLKVAGLSPMEFWQSLWNRLSAMALWSWQSVDGLLIYVLMGAAIVVPLYILMRVLGKRRG</sequence>
<dbReference type="AlphaFoldDB" id="A0A5A7N3S3"/>
<name>A0A5A7N3S3_9PROT</name>
<feature type="transmembrane region" description="Helical" evidence="1">
    <location>
        <begin position="55"/>
        <end position="76"/>
    </location>
</feature>
<accession>A0A5A7N3S3</accession>
<keyword evidence="1" id="KW-0472">Membrane</keyword>
<dbReference type="InterPro" id="IPR045594">
    <property type="entry name" value="DUF6460"/>
</dbReference>
<evidence type="ECO:0000313" key="4">
    <source>
        <dbReference type="Proteomes" id="UP000324996"/>
    </source>
</evidence>
<reference evidence="3 4" key="1">
    <citation type="submission" date="2019-09" db="EMBL/GenBank/DDBJ databases">
        <title>NBRP : Genome information of microbial organism related human and environment.</title>
        <authorList>
            <person name="Hattori M."/>
            <person name="Oshima K."/>
            <person name="Inaba H."/>
            <person name="Suda W."/>
            <person name="Sakamoto M."/>
            <person name="Iino T."/>
            <person name="Kitahara M."/>
            <person name="Oshida Y."/>
            <person name="Iida T."/>
            <person name="Kudo T."/>
            <person name="Itoh T."/>
            <person name="Ohkuma M."/>
        </authorList>
    </citation>
    <scope>NUCLEOTIDE SEQUENCE [LARGE SCALE GENOMIC DNA]</scope>
    <source>
        <strain evidence="3 4">Q-1</strain>
    </source>
</reference>
<gene>
    <name evidence="3" type="ORF">JCM17846_00270</name>
</gene>
<evidence type="ECO:0000259" key="2">
    <source>
        <dbReference type="Pfam" id="PF20061"/>
    </source>
</evidence>
<protein>
    <recommendedName>
        <fullName evidence="2">DUF6460 domain-containing protein</fullName>
    </recommendedName>
</protein>
<comment type="caution">
    <text evidence="3">The sequence shown here is derived from an EMBL/GenBank/DDBJ whole genome shotgun (WGS) entry which is preliminary data.</text>
</comment>
<keyword evidence="1" id="KW-0812">Transmembrane</keyword>
<keyword evidence="1" id="KW-1133">Transmembrane helix</keyword>
<dbReference type="Proteomes" id="UP000324996">
    <property type="component" value="Unassembled WGS sequence"/>
</dbReference>
<keyword evidence="4" id="KW-1185">Reference proteome</keyword>
<organism evidence="3 4">
    <name type="scientific">Iodidimonas nitroreducens</name>
    <dbReference type="NCBI Taxonomy" id="1236968"/>
    <lineage>
        <taxon>Bacteria</taxon>
        <taxon>Pseudomonadati</taxon>
        <taxon>Pseudomonadota</taxon>
        <taxon>Alphaproteobacteria</taxon>
        <taxon>Iodidimonadales</taxon>
        <taxon>Iodidimonadaceae</taxon>
        <taxon>Iodidimonas</taxon>
    </lineage>
</organism>
<evidence type="ECO:0000313" key="3">
    <source>
        <dbReference type="EMBL" id="GER02345.1"/>
    </source>
</evidence>
<evidence type="ECO:0000256" key="1">
    <source>
        <dbReference type="SAM" id="Phobius"/>
    </source>
</evidence>
<feature type="domain" description="DUF6460" evidence="2">
    <location>
        <begin position="50"/>
        <end position="76"/>
    </location>
</feature>